<evidence type="ECO:0000256" key="7">
    <source>
        <dbReference type="ARBA" id="ARBA00023136"/>
    </source>
</evidence>
<evidence type="ECO:0000259" key="11">
    <source>
        <dbReference type="Pfam" id="PF16916"/>
    </source>
</evidence>
<dbReference type="InterPro" id="IPR027470">
    <property type="entry name" value="Cation_efflux_CTD"/>
</dbReference>
<evidence type="ECO:0000256" key="4">
    <source>
        <dbReference type="ARBA" id="ARBA00022692"/>
    </source>
</evidence>
<organism evidence="12 13">
    <name type="scientific">Coemansia biformis</name>
    <dbReference type="NCBI Taxonomy" id="1286918"/>
    <lineage>
        <taxon>Eukaryota</taxon>
        <taxon>Fungi</taxon>
        <taxon>Fungi incertae sedis</taxon>
        <taxon>Zoopagomycota</taxon>
        <taxon>Kickxellomycotina</taxon>
        <taxon>Kickxellomycetes</taxon>
        <taxon>Kickxellales</taxon>
        <taxon>Kickxellaceae</taxon>
        <taxon>Coemansia</taxon>
    </lineage>
</organism>
<dbReference type="PANTHER" id="PTHR45820">
    <property type="entry name" value="FI23527P1"/>
    <property type="match status" value="1"/>
</dbReference>
<name>A0A9W8CQQ7_9FUNG</name>
<dbReference type="GO" id="GO:0006882">
    <property type="term" value="P:intracellular zinc ion homeostasis"/>
    <property type="evidence" value="ECO:0007669"/>
    <property type="project" value="TreeGrafter"/>
</dbReference>
<dbReference type="Proteomes" id="UP001143981">
    <property type="component" value="Unassembled WGS sequence"/>
</dbReference>
<keyword evidence="3" id="KW-0813">Transport</keyword>
<protein>
    <submittedName>
        <fullName evidence="12">Zinc resistance conferring protein</fullName>
    </submittedName>
</protein>
<dbReference type="Pfam" id="PF01545">
    <property type="entry name" value="Cation_efflux"/>
    <property type="match status" value="1"/>
</dbReference>
<dbReference type="Gene3D" id="1.20.1510.10">
    <property type="entry name" value="Cation efflux protein transmembrane domain"/>
    <property type="match status" value="2"/>
</dbReference>
<dbReference type="NCBIfam" id="TIGR01297">
    <property type="entry name" value="CDF"/>
    <property type="match status" value="2"/>
</dbReference>
<dbReference type="AlphaFoldDB" id="A0A9W8CQQ7"/>
<dbReference type="GO" id="GO:0016020">
    <property type="term" value="C:membrane"/>
    <property type="evidence" value="ECO:0007669"/>
    <property type="project" value="UniProtKB-SubCell"/>
</dbReference>
<evidence type="ECO:0000256" key="6">
    <source>
        <dbReference type="ARBA" id="ARBA00022989"/>
    </source>
</evidence>
<feature type="domain" description="Cation efflux protein cytoplasmic" evidence="11">
    <location>
        <begin position="350"/>
        <end position="393"/>
    </location>
</feature>
<evidence type="ECO:0000313" key="13">
    <source>
        <dbReference type="Proteomes" id="UP001143981"/>
    </source>
</evidence>
<evidence type="ECO:0000256" key="8">
    <source>
        <dbReference type="SAM" id="MobiDB-lite"/>
    </source>
</evidence>
<feature type="transmembrane region" description="Helical" evidence="9">
    <location>
        <begin position="12"/>
        <end position="37"/>
    </location>
</feature>
<comment type="subcellular location">
    <subcellularLocation>
        <location evidence="1">Membrane</location>
        <topology evidence="1">Multi-pass membrane protein</topology>
    </subcellularLocation>
</comment>
<evidence type="ECO:0000313" key="12">
    <source>
        <dbReference type="EMBL" id="KAJ1720358.1"/>
    </source>
</evidence>
<evidence type="ECO:0000256" key="9">
    <source>
        <dbReference type="SAM" id="Phobius"/>
    </source>
</evidence>
<feature type="region of interest" description="Disordered" evidence="8">
    <location>
        <begin position="231"/>
        <end position="275"/>
    </location>
</feature>
<keyword evidence="6 9" id="KW-1133">Transmembrane helix</keyword>
<evidence type="ECO:0000256" key="5">
    <source>
        <dbReference type="ARBA" id="ARBA00022833"/>
    </source>
</evidence>
<dbReference type="InterPro" id="IPR058533">
    <property type="entry name" value="Cation_efflux_TM"/>
</dbReference>
<feature type="transmembrane region" description="Helical" evidence="9">
    <location>
        <begin position="284"/>
        <end position="306"/>
    </location>
</feature>
<dbReference type="GO" id="GO:0005385">
    <property type="term" value="F:zinc ion transmembrane transporter activity"/>
    <property type="evidence" value="ECO:0007669"/>
    <property type="project" value="TreeGrafter"/>
</dbReference>
<evidence type="ECO:0000256" key="2">
    <source>
        <dbReference type="ARBA" id="ARBA00008873"/>
    </source>
</evidence>
<keyword evidence="7 9" id="KW-0472">Membrane</keyword>
<reference evidence="12" key="1">
    <citation type="submission" date="2022-07" db="EMBL/GenBank/DDBJ databases">
        <title>Phylogenomic reconstructions and comparative analyses of Kickxellomycotina fungi.</title>
        <authorList>
            <person name="Reynolds N.K."/>
            <person name="Stajich J.E."/>
            <person name="Barry K."/>
            <person name="Grigoriev I.V."/>
            <person name="Crous P."/>
            <person name="Smith M.E."/>
        </authorList>
    </citation>
    <scope>NUCLEOTIDE SEQUENCE</scope>
    <source>
        <strain evidence="12">BCRC 34381</strain>
    </source>
</reference>
<keyword evidence="5" id="KW-0862">Zinc</keyword>
<keyword evidence="13" id="KW-1185">Reference proteome</keyword>
<dbReference type="PANTHER" id="PTHR45820:SF4">
    <property type="entry name" value="ZINC TRANSPORTER 63C, ISOFORM F"/>
    <property type="match status" value="1"/>
</dbReference>
<evidence type="ECO:0000259" key="10">
    <source>
        <dbReference type="Pfam" id="PF01545"/>
    </source>
</evidence>
<feature type="domain" description="Cation efflux protein transmembrane" evidence="10">
    <location>
        <begin position="12"/>
        <end position="344"/>
    </location>
</feature>
<dbReference type="InterPro" id="IPR027469">
    <property type="entry name" value="Cation_efflux_TMD_sf"/>
</dbReference>
<evidence type="ECO:0000256" key="3">
    <source>
        <dbReference type="ARBA" id="ARBA00022448"/>
    </source>
</evidence>
<sequence>MAGLSRSARVSIMLGLSLTMFFVELIVGIAAGSIALVADSFHMLNDVLGMVIALWAIVVAKSEKAVPGNTYGWQRAEILGALTNGVLLLGLCLTIYIDAIQRFISIEEVKNPKLVMIVGCVGLTFNILGLALFHDHGHAHGHSHAHGHAHGHAHSDEETVAGEHDGLMADSRHGRRAAAYDAIDAPSARDAEAAAGAQVQSSAMDNQSIIGVPHPVYTQQAIIKSAQQMLDGEVPGAGSRSSSGCSSPTGGTAAAARGRKHRRRSSAGSGHGGHGGGHLNMRGVWVHVFGDCVTNIAVIISGLIIWKAEGAWRFYADPFMSLAINTLVVCITIPLVKSASAILLNGVPGGVDLDYLRRDLQAIPHVLNVHDLHVWQLSDTKNIASLHVLIDRPPAHECVHNTNAPSSPTGSAGGRQVRLMSRNSHSRSTMAPSGTVDMDCLYMDVAAEVKRVMHAHGIHSTTIQPEFAVGQNVS</sequence>
<feature type="transmembrane region" description="Helical" evidence="9">
    <location>
        <begin position="318"/>
        <end position="336"/>
    </location>
</feature>
<dbReference type="SUPFAM" id="SSF161111">
    <property type="entry name" value="Cation efflux protein transmembrane domain-like"/>
    <property type="match status" value="1"/>
</dbReference>
<dbReference type="InterPro" id="IPR002524">
    <property type="entry name" value="Cation_efflux"/>
</dbReference>
<feature type="compositionally biased region" description="Low complexity" evidence="8">
    <location>
        <begin position="236"/>
        <end position="256"/>
    </location>
</feature>
<keyword evidence="4 9" id="KW-0812">Transmembrane</keyword>
<gene>
    <name evidence="12" type="primary">ZRC1</name>
    <name evidence="12" type="ORF">LPJ61_006173</name>
</gene>
<dbReference type="SUPFAM" id="SSF160240">
    <property type="entry name" value="Cation efflux protein cytoplasmic domain-like"/>
    <property type="match status" value="1"/>
</dbReference>
<feature type="non-terminal residue" evidence="12">
    <location>
        <position position="1"/>
    </location>
</feature>
<comment type="similarity">
    <text evidence="2">Belongs to the cation diffusion facilitator (CDF) transporter (TC 2.A.4) family. SLC30A subfamily.</text>
</comment>
<dbReference type="EMBL" id="JANBOI010002687">
    <property type="protein sequence ID" value="KAJ1720358.1"/>
    <property type="molecule type" value="Genomic_DNA"/>
</dbReference>
<feature type="transmembrane region" description="Helical" evidence="9">
    <location>
        <begin position="43"/>
        <end position="60"/>
    </location>
</feature>
<dbReference type="InterPro" id="IPR036837">
    <property type="entry name" value="Cation_efflux_CTD_sf"/>
</dbReference>
<proteinExistence type="inferred from homology"/>
<evidence type="ECO:0000256" key="1">
    <source>
        <dbReference type="ARBA" id="ARBA00004141"/>
    </source>
</evidence>
<dbReference type="OrthoDB" id="9944568at2759"/>
<feature type="transmembrane region" description="Helical" evidence="9">
    <location>
        <begin position="114"/>
        <end position="133"/>
    </location>
</feature>
<accession>A0A9W8CQQ7</accession>
<comment type="caution">
    <text evidence="12">The sequence shown here is derived from an EMBL/GenBank/DDBJ whole genome shotgun (WGS) entry which is preliminary data.</text>
</comment>
<feature type="transmembrane region" description="Helical" evidence="9">
    <location>
        <begin position="81"/>
        <end position="99"/>
    </location>
</feature>
<dbReference type="Pfam" id="PF16916">
    <property type="entry name" value="ZT_dimer"/>
    <property type="match status" value="1"/>
</dbReference>